<dbReference type="Gene3D" id="1.10.10.10">
    <property type="entry name" value="Winged helix-like DNA-binding domain superfamily/Winged helix DNA-binding domain"/>
    <property type="match status" value="1"/>
</dbReference>
<dbReference type="PANTHER" id="PTHR43031">
    <property type="entry name" value="FAD-DEPENDENT OXIDOREDUCTASE"/>
    <property type="match status" value="1"/>
</dbReference>
<dbReference type="PROSITE" id="PS50987">
    <property type="entry name" value="HTH_ARSR_2"/>
    <property type="match status" value="1"/>
</dbReference>
<dbReference type="PROSITE" id="PS50206">
    <property type="entry name" value="RHODANESE_3"/>
    <property type="match status" value="1"/>
</dbReference>
<dbReference type="PANTHER" id="PTHR43031:SF1">
    <property type="entry name" value="PYRIDINE NUCLEOTIDE-DISULPHIDE OXIDOREDUCTASE"/>
    <property type="match status" value="1"/>
</dbReference>
<gene>
    <name evidence="4" type="ORF">JOE68_005988</name>
</gene>
<organism evidence="3">
    <name type="scientific">Saccharothrix algeriensis</name>
    <dbReference type="NCBI Taxonomy" id="173560"/>
    <lineage>
        <taxon>Bacteria</taxon>
        <taxon>Bacillati</taxon>
        <taxon>Actinomycetota</taxon>
        <taxon>Actinomycetes</taxon>
        <taxon>Pseudonocardiales</taxon>
        <taxon>Pseudonocardiaceae</taxon>
        <taxon>Saccharothrix</taxon>
    </lineage>
</organism>
<accession>A0A0R5ZXK9</accession>
<reference evidence="3" key="2">
    <citation type="submission" date="2014-07" db="EMBL/GenBank/DDBJ databases">
        <authorList>
            <person name="Zhang J.E."/>
            <person name="Yang H."/>
            <person name="Guo J."/>
            <person name="Deng Z."/>
            <person name="Luo H."/>
            <person name="Luo M."/>
            <person name="Zhao B."/>
        </authorList>
    </citation>
    <scope>NUCLEOTIDE SEQUENCE</scope>
    <source>
        <strain evidence="3">NRRL B-24137</strain>
    </source>
</reference>
<dbReference type="FunFam" id="3.40.250.10:FF:000039">
    <property type="entry name" value="ArsR family transcriptional regulator"/>
    <property type="match status" value="1"/>
</dbReference>
<dbReference type="RefSeq" id="WP_204845685.1">
    <property type="nucleotide sequence ID" value="NZ_JAFBCL010000001.1"/>
</dbReference>
<feature type="domain" description="Rhodanese" evidence="1">
    <location>
        <begin position="129"/>
        <end position="218"/>
    </location>
</feature>
<dbReference type="CDD" id="cd00158">
    <property type="entry name" value="RHOD"/>
    <property type="match status" value="1"/>
</dbReference>
<dbReference type="EMBL" id="KM114209">
    <property type="protein sequence ID" value="AJI44191.1"/>
    <property type="molecule type" value="Genomic_DNA"/>
</dbReference>
<dbReference type="SUPFAM" id="SSF52821">
    <property type="entry name" value="Rhodanese/Cell cycle control phosphatase"/>
    <property type="match status" value="1"/>
</dbReference>
<reference evidence="4 5" key="3">
    <citation type="submission" date="2021-01" db="EMBL/GenBank/DDBJ databases">
        <title>Sequencing the genomes of 1000 actinobacteria strains.</title>
        <authorList>
            <person name="Klenk H.-P."/>
        </authorList>
    </citation>
    <scope>NUCLEOTIDE SEQUENCE [LARGE SCALE GENOMIC DNA]</scope>
    <source>
        <strain evidence="4 5">DSM 44581</strain>
    </source>
</reference>
<sequence length="221" mass="23802">MSDDGSRPELFELLARVGKALGNGKRLELIELLVQRSRGVVELARAAGLNVTTTSAHLQTLRQAGLLTTSRDGTTIRYSIASAEVAALYARLLTVAATQSAEVAVARRRHVGPDDTEEVDRDELLRRVSAGRAVVVDVRPKTEYDAGHIPGALSIPMEELAGRLDELPTDLDIVAYCRGAFCSYAHDAVRLLSTRGYRAVRLADGVLEWQVAGRPLTGGAT</sequence>
<evidence type="ECO:0000313" key="4">
    <source>
        <dbReference type="EMBL" id="MBM7815123.1"/>
    </source>
</evidence>
<evidence type="ECO:0000313" key="3">
    <source>
        <dbReference type="EMBL" id="AJI44191.1"/>
    </source>
</evidence>
<proteinExistence type="predicted"/>
<dbReference type="CDD" id="cd00090">
    <property type="entry name" value="HTH_ARSR"/>
    <property type="match status" value="1"/>
</dbReference>
<dbReference type="NCBIfam" id="NF033788">
    <property type="entry name" value="HTH_metalloreg"/>
    <property type="match status" value="1"/>
</dbReference>
<name>A0A0R5ZXK9_9PSEU</name>
<dbReference type="Pfam" id="PF01022">
    <property type="entry name" value="HTH_5"/>
    <property type="match status" value="1"/>
</dbReference>
<evidence type="ECO:0000313" key="5">
    <source>
        <dbReference type="Proteomes" id="UP001195724"/>
    </source>
</evidence>
<dbReference type="Gene3D" id="3.40.250.10">
    <property type="entry name" value="Rhodanese-like domain"/>
    <property type="match status" value="1"/>
</dbReference>
<dbReference type="PROSITE" id="PS00380">
    <property type="entry name" value="RHODANESE_1"/>
    <property type="match status" value="1"/>
</dbReference>
<feature type="domain" description="HTH arsR-type" evidence="2">
    <location>
        <begin position="6"/>
        <end position="100"/>
    </location>
</feature>
<keyword evidence="5" id="KW-1185">Reference proteome</keyword>
<dbReference type="InterPro" id="IPR001763">
    <property type="entry name" value="Rhodanese-like_dom"/>
</dbReference>
<dbReference type="InterPro" id="IPR036873">
    <property type="entry name" value="Rhodanese-like_dom_sf"/>
</dbReference>
<dbReference type="InterPro" id="IPR036388">
    <property type="entry name" value="WH-like_DNA-bd_sf"/>
</dbReference>
<dbReference type="InterPro" id="IPR011991">
    <property type="entry name" value="ArsR-like_HTH"/>
</dbReference>
<dbReference type="EMBL" id="JAFBCL010000001">
    <property type="protein sequence ID" value="MBM7815123.1"/>
    <property type="molecule type" value="Genomic_DNA"/>
</dbReference>
<dbReference type="SMART" id="SM00418">
    <property type="entry name" value="HTH_ARSR"/>
    <property type="match status" value="1"/>
</dbReference>
<dbReference type="PRINTS" id="PR00778">
    <property type="entry name" value="HTHARSR"/>
</dbReference>
<dbReference type="InterPro" id="IPR001845">
    <property type="entry name" value="HTH_ArsR_DNA-bd_dom"/>
</dbReference>
<dbReference type="Proteomes" id="UP001195724">
    <property type="component" value="Unassembled WGS sequence"/>
</dbReference>
<dbReference type="InterPro" id="IPR050229">
    <property type="entry name" value="GlpE_sulfurtransferase"/>
</dbReference>
<dbReference type="Pfam" id="PF00581">
    <property type="entry name" value="Rhodanese"/>
    <property type="match status" value="1"/>
</dbReference>
<dbReference type="SMART" id="SM00450">
    <property type="entry name" value="RHOD"/>
    <property type="match status" value="1"/>
</dbReference>
<evidence type="ECO:0000259" key="1">
    <source>
        <dbReference type="PROSITE" id="PS50206"/>
    </source>
</evidence>
<evidence type="ECO:0000259" key="2">
    <source>
        <dbReference type="PROSITE" id="PS50987"/>
    </source>
</evidence>
<protein>
    <submittedName>
        <fullName evidence="4">Rhodanese-related sulfurtransferase/DNA-binding transcriptional ArsR family regulator</fullName>
    </submittedName>
</protein>
<dbReference type="InterPro" id="IPR001307">
    <property type="entry name" value="Thiosulphate_STrfase_CS"/>
</dbReference>
<dbReference type="InterPro" id="IPR036390">
    <property type="entry name" value="WH_DNA-bd_sf"/>
</dbReference>
<dbReference type="GO" id="GO:0004792">
    <property type="term" value="F:thiosulfate-cyanide sulfurtransferase activity"/>
    <property type="evidence" value="ECO:0007669"/>
    <property type="project" value="InterPro"/>
</dbReference>
<dbReference type="SUPFAM" id="SSF46785">
    <property type="entry name" value="Winged helix' DNA-binding domain"/>
    <property type="match status" value="1"/>
</dbReference>
<dbReference type="GO" id="GO:0003700">
    <property type="term" value="F:DNA-binding transcription factor activity"/>
    <property type="evidence" value="ECO:0007669"/>
    <property type="project" value="InterPro"/>
</dbReference>
<reference evidence="3" key="1">
    <citation type="journal article" date="2014" name="Anticancer Agents Med Chem">
        <title>Identification and characterization of the biosynthetic gene cluster of thiolutin, a tumor angiogenesis inhibitor, in Saccharothrix algeriensis NRRL B-24137.</title>
        <authorList>
            <person name="Huang S."/>
            <person name="Tong M.H."/>
            <person name="Qin Z."/>
            <person name="Deng Z."/>
            <person name="Deng H."/>
            <person name="Yu Y."/>
        </authorList>
    </citation>
    <scope>NUCLEOTIDE SEQUENCE</scope>
    <source>
        <strain evidence="3">NRRL B-24137</strain>
    </source>
</reference>
<dbReference type="AlphaFoldDB" id="A0A0R5ZXK9"/>